<feature type="compositionally biased region" description="Low complexity" evidence="1">
    <location>
        <begin position="87"/>
        <end position="107"/>
    </location>
</feature>
<feature type="region of interest" description="Disordered" evidence="1">
    <location>
        <begin position="475"/>
        <end position="614"/>
    </location>
</feature>
<sequence>MSCTSHAHGSPDLPTQPSPVRERGVNGAADASAAEEQPAATSPPDVIQGMNAAPAVVPSAETRNHDAASAAGDVSQPASCSGNARQGAAPVPAANVPGSAAGSAPRRSALDGLSAEERARRREAIGRSGAGGSGPSANSSTRKSGPVASSRALSKPERKARREAWEADLLEVAVDQESTIQRLLKKYPEKREADIRKLMAHTSTLKSSRKLTLYNALLHDLCLKSQEESGTGKGKSSIEIQQELGSEALREMMDNLEEDERARLLEKLGEYRVTQRHGTRKTNKAQAADVRQNMEKFDALFSRTGMRAMVFAVRSDTHDPNEPTFIETGGSRDFLGSYFGKSYQEIGHNYELWSVAKGRGESKSNSISAVRSEINKEVHTKLRIITGKKDAKMSWSNYEIDICEALKVKMVGWLVTQTDADGNVSIKMAPLNQLPAEIARLTLKGLKNGTIFLVEMSKVEHDALVAKHDALRAANGPLKKRKKTRSDFGKTHASRKRKADEDEDEDEEDEEGSGEESEERSNERRAAAEEAAYQPRHPCNCVKHAEYTDRAQGPRQTQGIRQTHRGRAKARGRRSRQAHLHPRSPFPAHGIAPAPPTASAPATNVPALNNAAPTLRLPSPEPSHAMYTSAVPTASAFTSAFTSSPSAFTSVPSFEALAFGTPAPDAWGLAQVTSSPVMEFSADLMSLLGEAVGTPNLWGSGGGSVPSGMQGQPLQPLNVYRSTLPSGATPTDGLAPKHMHSNLADMRGENAPPSAADAARTFSASGPSPAPYLMTRFRI</sequence>
<feature type="compositionally biased region" description="Basic residues" evidence="1">
    <location>
        <begin position="562"/>
        <end position="582"/>
    </location>
</feature>
<evidence type="ECO:0000313" key="3">
    <source>
        <dbReference type="Proteomes" id="UP000623467"/>
    </source>
</evidence>
<gene>
    <name evidence="2" type="ORF">MSAN_00957200</name>
</gene>
<evidence type="ECO:0000313" key="2">
    <source>
        <dbReference type="EMBL" id="KAF7366985.1"/>
    </source>
</evidence>
<dbReference type="EMBL" id="JACAZH010000006">
    <property type="protein sequence ID" value="KAF7366985.1"/>
    <property type="molecule type" value="Genomic_DNA"/>
</dbReference>
<protein>
    <submittedName>
        <fullName evidence="2">Uncharacterized protein</fullName>
    </submittedName>
</protein>
<dbReference type="AlphaFoldDB" id="A0A8H7DA70"/>
<dbReference type="Proteomes" id="UP000623467">
    <property type="component" value="Unassembled WGS sequence"/>
</dbReference>
<reference evidence="2" key="1">
    <citation type="submission" date="2020-05" db="EMBL/GenBank/DDBJ databases">
        <title>Mycena genomes resolve the evolution of fungal bioluminescence.</title>
        <authorList>
            <person name="Tsai I.J."/>
        </authorList>
    </citation>
    <scope>NUCLEOTIDE SEQUENCE</scope>
    <source>
        <strain evidence="2">160909Yilan</strain>
    </source>
</reference>
<feature type="compositionally biased region" description="Basic and acidic residues" evidence="1">
    <location>
        <begin position="115"/>
        <end position="125"/>
    </location>
</feature>
<comment type="caution">
    <text evidence="2">The sequence shown here is derived from an EMBL/GenBank/DDBJ whole genome shotgun (WGS) entry which is preliminary data.</text>
</comment>
<keyword evidence="3" id="KW-1185">Reference proteome</keyword>
<feature type="compositionally biased region" description="Acidic residues" evidence="1">
    <location>
        <begin position="501"/>
        <end position="518"/>
    </location>
</feature>
<accession>A0A8H7DA70</accession>
<name>A0A8H7DA70_9AGAR</name>
<proteinExistence type="predicted"/>
<feature type="compositionally biased region" description="Basic and acidic residues" evidence="1">
    <location>
        <begin position="519"/>
        <end position="528"/>
    </location>
</feature>
<feature type="region of interest" description="Disordered" evidence="1">
    <location>
        <begin position="1"/>
        <end position="159"/>
    </location>
</feature>
<feature type="compositionally biased region" description="Low complexity" evidence="1">
    <location>
        <begin position="28"/>
        <end position="44"/>
    </location>
</feature>
<evidence type="ECO:0000256" key="1">
    <source>
        <dbReference type="SAM" id="MobiDB-lite"/>
    </source>
</evidence>
<organism evidence="2 3">
    <name type="scientific">Mycena sanguinolenta</name>
    <dbReference type="NCBI Taxonomy" id="230812"/>
    <lineage>
        <taxon>Eukaryota</taxon>
        <taxon>Fungi</taxon>
        <taxon>Dikarya</taxon>
        <taxon>Basidiomycota</taxon>
        <taxon>Agaricomycotina</taxon>
        <taxon>Agaricomycetes</taxon>
        <taxon>Agaricomycetidae</taxon>
        <taxon>Agaricales</taxon>
        <taxon>Marasmiineae</taxon>
        <taxon>Mycenaceae</taxon>
        <taxon>Mycena</taxon>
    </lineage>
</organism>
<dbReference type="OrthoDB" id="3253416at2759"/>